<accession>A0AAV5LGT2</accession>
<protein>
    <submittedName>
        <fullName evidence="1">Uncharacterized protein</fullName>
    </submittedName>
</protein>
<gene>
    <name evidence="1" type="ORF">SLEP1_g44654</name>
</gene>
<reference evidence="1 2" key="1">
    <citation type="journal article" date="2021" name="Commun. Biol.">
        <title>The genome of Shorea leprosula (Dipterocarpaceae) highlights the ecological relevance of drought in aseasonal tropical rainforests.</title>
        <authorList>
            <person name="Ng K.K.S."/>
            <person name="Kobayashi M.J."/>
            <person name="Fawcett J.A."/>
            <person name="Hatakeyama M."/>
            <person name="Paape T."/>
            <person name="Ng C.H."/>
            <person name="Ang C.C."/>
            <person name="Tnah L.H."/>
            <person name="Lee C.T."/>
            <person name="Nishiyama T."/>
            <person name="Sese J."/>
            <person name="O'Brien M.J."/>
            <person name="Copetti D."/>
            <person name="Mohd Noor M.I."/>
            <person name="Ong R.C."/>
            <person name="Putra M."/>
            <person name="Sireger I.Z."/>
            <person name="Indrioko S."/>
            <person name="Kosugi Y."/>
            <person name="Izuno A."/>
            <person name="Isagi Y."/>
            <person name="Lee S.L."/>
            <person name="Shimizu K.K."/>
        </authorList>
    </citation>
    <scope>NUCLEOTIDE SEQUENCE [LARGE SCALE GENOMIC DNA]</scope>
    <source>
        <strain evidence="1">214</strain>
    </source>
</reference>
<evidence type="ECO:0000313" key="1">
    <source>
        <dbReference type="EMBL" id="GKV36533.1"/>
    </source>
</evidence>
<evidence type="ECO:0000313" key="2">
    <source>
        <dbReference type="Proteomes" id="UP001054252"/>
    </source>
</evidence>
<name>A0AAV5LGT2_9ROSI</name>
<dbReference type="Proteomes" id="UP001054252">
    <property type="component" value="Unassembled WGS sequence"/>
</dbReference>
<keyword evidence="2" id="KW-1185">Reference proteome</keyword>
<dbReference type="AlphaFoldDB" id="A0AAV5LGT2"/>
<organism evidence="1 2">
    <name type="scientific">Rubroshorea leprosula</name>
    <dbReference type="NCBI Taxonomy" id="152421"/>
    <lineage>
        <taxon>Eukaryota</taxon>
        <taxon>Viridiplantae</taxon>
        <taxon>Streptophyta</taxon>
        <taxon>Embryophyta</taxon>
        <taxon>Tracheophyta</taxon>
        <taxon>Spermatophyta</taxon>
        <taxon>Magnoliopsida</taxon>
        <taxon>eudicotyledons</taxon>
        <taxon>Gunneridae</taxon>
        <taxon>Pentapetalae</taxon>
        <taxon>rosids</taxon>
        <taxon>malvids</taxon>
        <taxon>Malvales</taxon>
        <taxon>Dipterocarpaceae</taxon>
        <taxon>Rubroshorea</taxon>
    </lineage>
</organism>
<sequence length="203" mass="23002">MAGFNETQICWVSSNPTWLGFPKPNKAGFRRTLLGIARLAGFDKTQPGWVSPNPARLGFPEPSLAGFNDKEFQISQVLLRKEKKKKWVKIGFVDEVEMREHLEKMKKWVKIDSADGVEIDFAERSELIDDRREALCGAAFIPFVSLVEALIFSLTSCFHRRSPPPLRCTFDDIVHLAKHLLVFGINDVEALYELVIPLTNAQS</sequence>
<dbReference type="EMBL" id="BPVZ01000117">
    <property type="protein sequence ID" value="GKV36533.1"/>
    <property type="molecule type" value="Genomic_DNA"/>
</dbReference>
<proteinExistence type="predicted"/>
<comment type="caution">
    <text evidence="1">The sequence shown here is derived from an EMBL/GenBank/DDBJ whole genome shotgun (WGS) entry which is preliminary data.</text>
</comment>